<evidence type="ECO:0000256" key="1">
    <source>
        <dbReference type="ARBA" id="ARBA00004862"/>
    </source>
</evidence>
<dbReference type="InterPro" id="IPR050085">
    <property type="entry name" value="AGPR"/>
</dbReference>
<evidence type="ECO:0000256" key="6">
    <source>
        <dbReference type="ARBA" id="ARBA00050557"/>
    </source>
</evidence>
<dbReference type="SUPFAM" id="SSF55347">
    <property type="entry name" value="Glyceraldehyde-3-phosphate dehydrogenase-like, C-terminal domain"/>
    <property type="match status" value="1"/>
</dbReference>
<dbReference type="GO" id="GO:0003942">
    <property type="term" value="F:N-acetyl-gamma-glutamyl-phosphate reductase activity"/>
    <property type="evidence" value="ECO:0007669"/>
    <property type="project" value="UniProtKB-UniRule"/>
</dbReference>
<dbReference type="SMART" id="SM00859">
    <property type="entry name" value="Semialdhyde_dh"/>
    <property type="match status" value="1"/>
</dbReference>
<dbReference type="Gene3D" id="3.40.50.720">
    <property type="entry name" value="NAD(P)-binding Rossmann-like Domain"/>
    <property type="match status" value="1"/>
</dbReference>
<gene>
    <name evidence="7" type="primary">argC</name>
    <name evidence="10" type="ORF">DFP90_101216</name>
</gene>
<keyword evidence="5 7" id="KW-0560">Oxidoreductase</keyword>
<dbReference type="CDD" id="cd23934">
    <property type="entry name" value="AGPR_1_C"/>
    <property type="match status" value="1"/>
</dbReference>
<dbReference type="InterPro" id="IPR000534">
    <property type="entry name" value="Semialdehyde_DH_NAD-bd"/>
</dbReference>
<dbReference type="HAMAP" id="MF_00150">
    <property type="entry name" value="ArgC_type1"/>
    <property type="match status" value="1"/>
</dbReference>
<evidence type="ECO:0000256" key="8">
    <source>
        <dbReference type="PROSITE-ProRule" id="PRU10010"/>
    </source>
</evidence>
<dbReference type="CDD" id="cd17895">
    <property type="entry name" value="AGPR_1_N"/>
    <property type="match status" value="1"/>
</dbReference>
<dbReference type="Pfam" id="PF22698">
    <property type="entry name" value="Semialdhyde_dhC_1"/>
    <property type="match status" value="1"/>
</dbReference>
<keyword evidence="7" id="KW-0963">Cytoplasm</keyword>
<feature type="active site" evidence="7 8">
    <location>
        <position position="156"/>
    </location>
</feature>
<dbReference type="EC" id="1.2.1.38" evidence="7"/>
<dbReference type="InterPro" id="IPR058924">
    <property type="entry name" value="AGPR_dimerisation_dom"/>
</dbReference>
<protein>
    <recommendedName>
        <fullName evidence="7">N-acetyl-gamma-glutamyl-phosphate reductase</fullName>
        <shortName evidence="7">AGPR</shortName>
        <ecNumber evidence="7">1.2.1.38</ecNumber>
    </recommendedName>
    <alternativeName>
        <fullName evidence="7">N-acetyl-glutamate semialdehyde dehydrogenase</fullName>
        <shortName evidence="7">NAGSA dehydrogenase</shortName>
    </alternativeName>
</protein>
<evidence type="ECO:0000256" key="7">
    <source>
        <dbReference type="HAMAP-Rule" id="MF_00150"/>
    </source>
</evidence>
<dbReference type="UniPathway" id="UPA00068">
    <property type="reaction ID" value="UER00108"/>
</dbReference>
<evidence type="ECO:0000256" key="5">
    <source>
        <dbReference type="ARBA" id="ARBA00023002"/>
    </source>
</evidence>
<evidence type="ECO:0000313" key="11">
    <source>
        <dbReference type="Proteomes" id="UP000256845"/>
    </source>
</evidence>
<comment type="similarity">
    <text evidence="7">Belongs to the NAGSA dehydrogenase family. Type 1 subfamily.</text>
</comment>
<dbReference type="NCBIfam" id="TIGR01850">
    <property type="entry name" value="argC"/>
    <property type="match status" value="1"/>
</dbReference>
<proteinExistence type="inferred from homology"/>
<comment type="function">
    <text evidence="7">Catalyzes the NADPH-dependent reduction of N-acetyl-5-glutamyl phosphate to yield N-acetyl-L-glutamate 5-semialdehyde.</text>
</comment>
<dbReference type="GO" id="GO:0006526">
    <property type="term" value="P:L-arginine biosynthetic process"/>
    <property type="evidence" value="ECO:0007669"/>
    <property type="project" value="UniProtKB-UniRule"/>
</dbReference>
<dbReference type="InterPro" id="IPR023013">
    <property type="entry name" value="AGPR_AS"/>
</dbReference>
<dbReference type="InterPro" id="IPR000706">
    <property type="entry name" value="AGPR_type-1"/>
</dbReference>
<dbReference type="Gene3D" id="3.30.360.10">
    <property type="entry name" value="Dihydrodipicolinate Reductase, domain 2"/>
    <property type="match status" value="1"/>
</dbReference>
<dbReference type="GO" id="GO:0005737">
    <property type="term" value="C:cytoplasm"/>
    <property type="evidence" value="ECO:0007669"/>
    <property type="project" value="UniProtKB-SubCell"/>
</dbReference>
<dbReference type="PROSITE" id="PS01224">
    <property type="entry name" value="ARGC"/>
    <property type="match status" value="1"/>
</dbReference>
<dbReference type="GO" id="GO:0070401">
    <property type="term" value="F:NADP+ binding"/>
    <property type="evidence" value="ECO:0007669"/>
    <property type="project" value="InterPro"/>
</dbReference>
<dbReference type="PANTHER" id="PTHR32338">
    <property type="entry name" value="N-ACETYL-GAMMA-GLUTAMYL-PHOSPHATE REDUCTASE, CHLOROPLASTIC-RELATED-RELATED"/>
    <property type="match status" value="1"/>
</dbReference>
<keyword evidence="11" id="KW-1185">Reference proteome</keyword>
<dbReference type="GO" id="GO:0051287">
    <property type="term" value="F:NAD binding"/>
    <property type="evidence" value="ECO:0007669"/>
    <property type="project" value="InterPro"/>
</dbReference>
<comment type="caution">
    <text evidence="10">The sequence shown here is derived from an EMBL/GenBank/DDBJ whole genome shotgun (WGS) entry which is preliminary data.</text>
</comment>
<dbReference type="Proteomes" id="UP000256845">
    <property type="component" value="Unassembled WGS sequence"/>
</dbReference>
<dbReference type="Pfam" id="PF01118">
    <property type="entry name" value="Semialdhyde_dh"/>
    <property type="match status" value="1"/>
</dbReference>
<organism evidence="10 11">
    <name type="scientific">Aestuariispira insulae</name>
    <dbReference type="NCBI Taxonomy" id="1461337"/>
    <lineage>
        <taxon>Bacteria</taxon>
        <taxon>Pseudomonadati</taxon>
        <taxon>Pseudomonadota</taxon>
        <taxon>Alphaproteobacteria</taxon>
        <taxon>Rhodospirillales</taxon>
        <taxon>Kiloniellaceae</taxon>
        <taxon>Aestuariispira</taxon>
    </lineage>
</organism>
<evidence type="ECO:0000259" key="9">
    <source>
        <dbReference type="SMART" id="SM00859"/>
    </source>
</evidence>
<dbReference type="FunFam" id="3.30.360.10:FF:000014">
    <property type="entry name" value="N-acetyl-gamma-glutamyl-phosphate reductase"/>
    <property type="match status" value="1"/>
</dbReference>
<evidence type="ECO:0000256" key="2">
    <source>
        <dbReference type="ARBA" id="ARBA00022571"/>
    </source>
</evidence>
<dbReference type="InterPro" id="IPR036291">
    <property type="entry name" value="NAD(P)-bd_dom_sf"/>
</dbReference>
<comment type="subcellular location">
    <subcellularLocation>
        <location evidence="7">Cytoplasm</location>
    </subcellularLocation>
</comment>
<dbReference type="SUPFAM" id="SSF51735">
    <property type="entry name" value="NAD(P)-binding Rossmann-fold domains"/>
    <property type="match status" value="1"/>
</dbReference>
<evidence type="ECO:0000256" key="4">
    <source>
        <dbReference type="ARBA" id="ARBA00022857"/>
    </source>
</evidence>
<keyword evidence="4 7" id="KW-0521">NADP</keyword>
<dbReference type="OrthoDB" id="9801289at2"/>
<dbReference type="PANTHER" id="PTHR32338:SF10">
    <property type="entry name" value="N-ACETYL-GAMMA-GLUTAMYL-PHOSPHATE REDUCTASE, CHLOROPLASTIC-RELATED"/>
    <property type="match status" value="1"/>
</dbReference>
<name>A0A3D9HVE3_9PROT</name>
<keyword evidence="3 7" id="KW-0028">Amino-acid biosynthesis</keyword>
<evidence type="ECO:0000313" key="10">
    <source>
        <dbReference type="EMBL" id="RED53427.1"/>
    </source>
</evidence>
<accession>A0A3D9HVE3</accession>
<comment type="pathway">
    <text evidence="1 7">Amino-acid biosynthesis; L-arginine biosynthesis; N(2)-acetyl-L-ornithine from L-glutamate: step 3/4.</text>
</comment>
<sequence length="353" mass="37807">MSFTEKVKVGVLGASGYTGAELIRLLNLHPNAEIAFLTANRFAGQRMADVYPHLSHLDLPDLIAIEEADWKQADVIFCGLPHGTTQETIKQVLSEAPESKIVDLSADFRLSDLDTYAEWYGHAHQAPELQAEAVYGLTEIFRDAVAGARLVGNPGCYTTAAQLPLIPLIEAGLIEADGVIIDAKSGVTGAGRSEKQANLHAEISEGMHAYAVGTHRHACEIEQGLTLANGGKAVMTCFTPHLVPMNRGILATSYVKLTGAESHESLHACLSERYDSEPFVHVMSLGVAPATREVRGTNQCRIGVFADRVPGRAILVSVIDNLVKGASGQAIQNMNVMLGLEETAGLDQVAMFP</sequence>
<comment type="catalytic activity">
    <reaction evidence="6 7">
        <text>N-acetyl-L-glutamate 5-semialdehyde + phosphate + NADP(+) = N-acetyl-L-glutamyl 5-phosphate + NADPH + H(+)</text>
        <dbReference type="Rhea" id="RHEA:21588"/>
        <dbReference type="ChEBI" id="CHEBI:15378"/>
        <dbReference type="ChEBI" id="CHEBI:29123"/>
        <dbReference type="ChEBI" id="CHEBI:43474"/>
        <dbReference type="ChEBI" id="CHEBI:57783"/>
        <dbReference type="ChEBI" id="CHEBI:57936"/>
        <dbReference type="ChEBI" id="CHEBI:58349"/>
        <dbReference type="EC" id="1.2.1.38"/>
    </reaction>
</comment>
<feature type="domain" description="Semialdehyde dehydrogenase NAD-binding" evidence="9">
    <location>
        <begin position="8"/>
        <end position="148"/>
    </location>
</feature>
<evidence type="ECO:0000256" key="3">
    <source>
        <dbReference type="ARBA" id="ARBA00022605"/>
    </source>
</evidence>
<dbReference type="EMBL" id="QRDW01000001">
    <property type="protein sequence ID" value="RED53427.1"/>
    <property type="molecule type" value="Genomic_DNA"/>
</dbReference>
<dbReference type="AlphaFoldDB" id="A0A3D9HVE3"/>
<dbReference type="RefSeq" id="WP_115934571.1">
    <property type="nucleotide sequence ID" value="NZ_QRDW01000001.1"/>
</dbReference>
<reference evidence="10 11" key="1">
    <citation type="submission" date="2018-07" db="EMBL/GenBank/DDBJ databases">
        <title>Genomic Encyclopedia of Type Strains, Phase III (KMG-III): the genomes of soil and plant-associated and newly described type strains.</title>
        <authorList>
            <person name="Whitman W."/>
        </authorList>
    </citation>
    <scope>NUCLEOTIDE SEQUENCE [LARGE SCALE GENOMIC DNA]</scope>
    <source>
        <strain evidence="10 11">CECT 8488</strain>
    </source>
</reference>
<keyword evidence="2 7" id="KW-0055">Arginine biosynthesis</keyword>